<evidence type="ECO:0000256" key="5">
    <source>
        <dbReference type="SAM" id="Phobius"/>
    </source>
</evidence>
<dbReference type="InterPro" id="IPR022853">
    <property type="entry name" value="FloA"/>
</dbReference>
<evidence type="ECO:0000313" key="7">
    <source>
        <dbReference type="Proteomes" id="UP000198393"/>
    </source>
</evidence>
<keyword evidence="1" id="KW-1003">Cell membrane</keyword>
<name>A0A239H0V8_EKHLU</name>
<evidence type="ECO:0000256" key="3">
    <source>
        <dbReference type="ARBA" id="ARBA00022989"/>
    </source>
</evidence>
<dbReference type="Pfam" id="PF12127">
    <property type="entry name" value="FloA"/>
    <property type="match status" value="1"/>
</dbReference>
<evidence type="ECO:0000313" key="6">
    <source>
        <dbReference type="EMBL" id="SNS74433.1"/>
    </source>
</evidence>
<feature type="transmembrane region" description="Helical" evidence="5">
    <location>
        <begin position="53"/>
        <end position="76"/>
    </location>
</feature>
<evidence type="ECO:0000256" key="1">
    <source>
        <dbReference type="ARBA" id="ARBA00022475"/>
    </source>
</evidence>
<keyword evidence="4 5" id="KW-0472">Membrane</keyword>
<proteinExistence type="predicted"/>
<keyword evidence="7" id="KW-1185">Reference proteome</keyword>
<reference evidence="6 7" key="1">
    <citation type="submission" date="2017-06" db="EMBL/GenBank/DDBJ databases">
        <authorList>
            <person name="Kim H.J."/>
            <person name="Triplett B.A."/>
        </authorList>
    </citation>
    <scope>NUCLEOTIDE SEQUENCE [LARGE SCALE GENOMIC DNA]</scope>
    <source>
        <strain evidence="6 7">DSM 19307</strain>
    </source>
</reference>
<gene>
    <name evidence="6" type="ORF">SAMN05421640_1075</name>
</gene>
<dbReference type="AlphaFoldDB" id="A0A239H0V8"/>
<dbReference type="Proteomes" id="UP000198393">
    <property type="component" value="Unassembled WGS sequence"/>
</dbReference>
<keyword evidence="3 5" id="KW-1133">Transmembrane helix</keyword>
<organism evidence="6 7">
    <name type="scientific">Ekhidna lutea</name>
    <dbReference type="NCBI Taxonomy" id="447679"/>
    <lineage>
        <taxon>Bacteria</taxon>
        <taxon>Pseudomonadati</taxon>
        <taxon>Bacteroidota</taxon>
        <taxon>Cytophagia</taxon>
        <taxon>Cytophagales</taxon>
        <taxon>Reichenbachiellaceae</taxon>
        <taxon>Ekhidna</taxon>
    </lineage>
</organism>
<dbReference type="NCBIfam" id="NF010186">
    <property type="entry name" value="PRK13665.1"/>
    <property type="match status" value="1"/>
</dbReference>
<sequence length="347" mass="38047">MRFLRYFNNLRKSRFSEVDKFLNSRVSKHITNRCTFPTSYKNRSLDPMEVQTLIIIGSVVAALWLILFIFPVSLWVTAIFSGVKVNLLDLVFMRFRKVPPTLIVNSLILAVKAGIKDVNTQLFETHYLASGNLSKVVKALIVADKANLPLSFKQATAIDLAGRDVLEAVQISVTPYMIIVPAISGISADGIQLIAVARVTVRTNIQQLVGGAGEETIKARVGQGIISRMGEATNYRIVLEKPEEISKRVLAAGLDAGTAYEILSIDIADINIGQNIGAKLQIDQASADLEVANAKAEERRAMAVAEEQEMLAEIQKARAAVIEAEAEIPAALSMSFRRGQLLTRLKK</sequence>
<accession>A0A239H0V8</accession>
<evidence type="ECO:0000256" key="4">
    <source>
        <dbReference type="ARBA" id="ARBA00023136"/>
    </source>
</evidence>
<evidence type="ECO:0000256" key="2">
    <source>
        <dbReference type="ARBA" id="ARBA00022692"/>
    </source>
</evidence>
<keyword evidence="2 5" id="KW-0812">Transmembrane</keyword>
<protein>
    <submittedName>
        <fullName evidence="6">Uncharacterized protein YqfA, UPF0365 family</fullName>
    </submittedName>
</protein>
<dbReference type="EMBL" id="FZPD01000002">
    <property type="protein sequence ID" value="SNS74433.1"/>
    <property type="molecule type" value="Genomic_DNA"/>
</dbReference>